<keyword evidence="6" id="KW-0539">Nucleus</keyword>
<dbReference type="Pfam" id="PF12171">
    <property type="entry name" value="zf-C2H2_jaz"/>
    <property type="match status" value="1"/>
</dbReference>
<keyword evidence="5" id="KW-0175">Coiled coil</keyword>
<evidence type="ECO:0000256" key="4">
    <source>
        <dbReference type="ARBA" id="ARBA00022833"/>
    </source>
</evidence>
<evidence type="ECO:0000256" key="5">
    <source>
        <dbReference type="ARBA" id="ARBA00023054"/>
    </source>
</evidence>
<feature type="compositionally biased region" description="Basic and acidic residues" evidence="7">
    <location>
        <begin position="98"/>
        <end position="109"/>
    </location>
</feature>
<dbReference type="GO" id="GO:0033314">
    <property type="term" value="P:mitotic DNA replication checkpoint signaling"/>
    <property type="evidence" value="ECO:0007669"/>
    <property type="project" value="TreeGrafter"/>
</dbReference>
<dbReference type="EMBL" id="LCWF01000240">
    <property type="protein sequence ID" value="KKY14044.1"/>
    <property type="molecule type" value="Genomic_DNA"/>
</dbReference>
<dbReference type="Proteomes" id="UP000053317">
    <property type="component" value="Unassembled WGS sequence"/>
</dbReference>
<evidence type="ECO:0000256" key="7">
    <source>
        <dbReference type="SAM" id="MobiDB-lite"/>
    </source>
</evidence>
<evidence type="ECO:0000256" key="2">
    <source>
        <dbReference type="ARBA" id="ARBA00022723"/>
    </source>
</evidence>
<dbReference type="PANTHER" id="PTHR13278">
    <property type="entry name" value="ZINC FINGER PROTEIN 830"/>
    <property type="match status" value="1"/>
</dbReference>
<feature type="compositionally biased region" description="Polar residues" evidence="7">
    <location>
        <begin position="59"/>
        <end position="70"/>
    </location>
</feature>
<feature type="region of interest" description="Disordered" evidence="7">
    <location>
        <begin position="54"/>
        <end position="158"/>
    </location>
</feature>
<dbReference type="GO" id="GO:0005681">
    <property type="term" value="C:spliceosomal complex"/>
    <property type="evidence" value="ECO:0007669"/>
    <property type="project" value="InterPro"/>
</dbReference>
<protein>
    <submittedName>
        <fullName evidence="9">Putative coiled-coil domain-containing protein 16</fullName>
    </submittedName>
</protein>
<sequence>MADVRNLLKNEQASRRISHPHLSYTRSGQLNCTVCDLFIKSASLWEGHLRSANHRKNAQRATQITPAINQTKKRKNDDSDDDSRKRSRAVSSGEESPSESKEQDIPADRPKKKVKSVTFAEEAIKKTDSEPQPVTQAPTADNQSAPATVASGIDEDEWAAFEREVAPLMQKQPGDGQYSATIVAAPVSAADIAEQKDAERRPTKDIEAEEEKEEEERRLEEELDVMEEMEERVRRLKQKRATLRNSTASTASRPKTLSETIEVASDATELDRKQVGPQEDSDEEDDDYDDFDDWSFR</sequence>
<dbReference type="GO" id="GO:0003676">
    <property type="term" value="F:nucleic acid binding"/>
    <property type="evidence" value="ECO:0007669"/>
    <property type="project" value="InterPro"/>
</dbReference>
<dbReference type="GO" id="GO:0044773">
    <property type="term" value="P:mitotic DNA damage checkpoint signaling"/>
    <property type="evidence" value="ECO:0007669"/>
    <property type="project" value="TreeGrafter"/>
</dbReference>
<gene>
    <name evidence="9" type="ORF">UCRPC4_g06871</name>
</gene>
<evidence type="ECO:0000259" key="8">
    <source>
        <dbReference type="Pfam" id="PF12171"/>
    </source>
</evidence>
<keyword evidence="10" id="KW-1185">Reference proteome</keyword>
<keyword evidence="4" id="KW-0862">Zinc</keyword>
<dbReference type="PANTHER" id="PTHR13278:SF0">
    <property type="entry name" value="ZINC FINGER PROTEIN 830"/>
    <property type="match status" value="1"/>
</dbReference>
<evidence type="ECO:0000256" key="3">
    <source>
        <dbReference type="ARBA" id="ARBA00022771"/>
    </source>
</evidence>
<evidence type="ECO:0000256" key="6">
    <source>
        <dbReference type="ARBA" id="ARBA00023242"/>
    </source>
</evidence>
<name>A0A0G2DTR9_PHACM</name>
<comment type="subcellular location">
    <subcellularLocation>
        <location evidence="1">Nucleus</location>
    </subcellularLocation>
</comment>
<reference evidence="9 10" key="2">
    <citation type="submission" date="2015-05" db="EMBL/GenBank/DDBJ databases">
        <authorList>
            <person name="Morales-Cruz A."/>
            <person name="Amrine K.C."/>
            <person name="Cantu D."/>
        </authorList>
    </citation>
    <scope>NUCLEOTIDE SEQUENCE [LARGE SCALE GENOMIC DNA]</scope>
    <source>
        <strain evidence="9">UCRPC4</strain>
    </source>
</reference>
<comment type="caution">
    <text evidence="9">The sequence shown here is derived from an EMBL/GenBank/DDBJ whole genome shotgun (WGS) entry which is preliminary data.</text>
</comment>
<keyword evidence="3" id="KW-0863">Zinc-finger</keyword>
<dbReference type="InterPro" id="IPR040050">
    <property type="entry name" value="ZNF830-like"/>
</dbReference>
<proteinExistence type="predicted"/>
<evidence type="ECO:0000313" key="9">
    <source>
        <dbReference type="EMBL" id="KKY14044.1"/>
    </source>
</evidence>
<feature type="region of interest" description="Disordered" evidence="7">
    <location>
        <begin position="236"/>
        <end position="297"/>
    </location>
</feature>
<feature type="region of interest" description="Disordered" evidence="7">
    <location>
        <begin position="189"/>
        <end position="223"/>
    </location>
</feature>
<dbReference type="InterPro" id="IPR022755">
    <property type="entry name" value="Znf_C2H2_jaz"/>
</dbReference>
<reference evidence="9 10" key="1">
    <citation type="submission" date="2015-05" db="EMBL/GenBank/DDBJ databases">
        <title>Distinctive expansion of gene families associated with plant cell wall degradation and secondary metabolism in the genomes of grapevine trunk pathogens.</title>
        <authorList>
            <person name="Lawrence D.P."/>
            <person name="Travadon R."/>
            <person name="Rolshausen P.E."/>
            <person name="Baumgartner K."/>
        </authorList>
    </citation>
    <scope>NUCLEOTIDE SEQUENCE [LARGE SCALE GENOMIC DNA]</scope>
    <source>
        <strain evidence="9">UCRPC4</strain>
    </source>
</reference>
<dbReference type="GO" id="GO:0008270">
    <property type="term" value="F:zinc ion binding"/>
    <property type="evidence" value="ECO:0007669"/>
    <property type="project" value="UniProtKB-KW"/>
</dbReference>
<dbReference type="GO" id="GO:0033260">
    <property type="term" value="P:nuclear DNA replication"/>
    <property type="evidence" value="ECO:0007669"/>
    <property type="project" value="TreeGrafter"/>
</dbReference>
<feature type="domain" description="Zinc finger double-stranded RNA binding" evidence="8">
    <location>
        <begin position="29"/>
        <end position="55"/>
    </location>
</feature>
<feature type="compositionally biased region" description="Polar residues" evidence="7">
    <location>
        <begin position="130"/>
        <end position="146"/>
    </location>
</feature>
<dbReference type="AlphaFoldDB" id="A0A0G2DTR9"/>
<feature type="compositionally biased region" description="Acidic residues" evidence="7">
    <location>
        <begin position="279"/>
        <end position="297"/>
    </location>
</feature>
<dbReference type="SUPFAM" id="SSF57667">
    <property type="entry name" value="beta-beta-alpha zinc fingers"/>
    <property type="match status" value="1"/>
</dbReference>
<dbReference type="OrthoDB" id="77607at2759"/>
<accession>A0A0G2DTR9</accession>
<dbReference type="InterPro" id="IPR036236">
    <property type="entry name" value="Znf_C2H2_sf"/>
</dbReference>
<evidence type="ECO:0000256" key="1">
    <source>
        <dbReference type="ARBA" id="ARBA00004123"/>
    </source>
</evidence>
<organism evidence="9 10">
    <name type="scientific">Phaeomoniella chlamydospora</name>
    <name type="common">Phaeoacremonium chlamydosporum</name>
    <dbReference type="NCBI Taxonomy" id="158046"/>
    <lineage>
        <taxon>Eukaryota</taxon>
        <taxon>Fungi</taxon>
        <taxon>Dikarya</taxon>
        <taxon>Ascomycota</taxon>
        <taxon>Pezizomycotina</taxon>
        <taxon>Eurotiomycetes</taxon>
        <taxon>Chaetothyriomycetidae</taxon>
        <taxon>Phaeomoniellales</taxon>
        <taxon>Phaeomoniellaceae</taxon>
        <taxon>Phaeomoniella</taxon>
    </lineage>
</organism>
<evidence type="ECO:0000313" key="10">
    <source>
        <dbReference type="Proteomes" id="UP000053317"/>
    </source>
</evidence>
<keyword evidence="2" id="KW-0479">Metal-binding</keyword>
<feature type="compositionally biased region" description="Basic and acidic residues" evidence="7">
    <location>
        <begin position="193"/>
        <end position="206"/>
    </location>
</feature>
<feature type="compositionally biased region" description="Polar residues" evidence="7">
    <location>
        <begin position="243"/>
        <end position="259"/>
    </location>
</feature>